<dbReference type="NCBIfam" id="TIGR01244">
    <property type="entry name" value="TIGR01244 family sulfur transferase"/>
    <property type="match status" value="1"/>
</dbReference>
<dbReference type="AlphaFoldDB" id="A0A1L9NUU8"/>
<dbReference type="STRING" id="696762.PFRI_27230"/>
<dbReference type="InterPro" id="IPR005939">
    <property type="entry name" value="BLH_phosphatase-like"/>
</dbReference>
<keyword evidence="3" id="KW-1185">Reference proteome</keyword>
<proteinExistence type="predicted"/>
<keyword evidence="2" id="KW-0378">Hydrolase</keyword>
<accession>A0A1L9NUU8</accession>
<dbReference type="InterPro" id="IPR029021">
    <property type="entry name" value="Prot-tyrosine_phosphatase-like"/>
</dbReference>
<sequence>MHIKAITPTYAVSEQITPSDFPAILEAGFSTVICNRPDEEVPPQLQAAAMAQAAELAGIDFKVFPLTHVTMTPENIAKQFAMVQAADGPVLAYCASGTRCSVVWALNQAGKQSADDILAQTAQAGYDLSGLRRALE</sequence>
<evidence type="ECO:0000313" key="3">
    <source>
        <dbReference type="Proteomes" id="UP000184514"/>
    </source>
</evidence>
<protein>
    <submittedName>
        <fullName evidence="2">Beta-lactamase hydrolase-like protein</fullName>
        <ecNumber evidence="2">3.-.-.-</ecNumber>
    </submittedName>
</protein>
<feature type="domain" description="Beta-lactamase hydrolase-like protein phosphatase-like" evidence="1">
    <location>
        <begin position="3"/>
        <end position="110"/>
    </location>
</feature>
<dbReference type="RefSeq" id="WP_072631255.1">
    <property type="nucleotide sequence ID" value="NZ_MLCB01000158.1"/>
</dbReference>
<reference evidence="2 3" key="1">
    <citation type="submission" date="2016-10" db="EMBL/GenBank/DDBJ databases">
        <title>Genome sequence of Planktotalea frisia SH6-1.</title>
        <authorList>
            <person name="Poehlein A."/>
            <person name="Bakenhus I."/>
            <person name="Voget S."/>
            <person name="Brinkhoff T."/>
            <person name="Simon M."/>
        </authorList>
    </citation>
    <scope>NUCLEOTIDE SEQUENCE [LARGE SCALE GENOMIC DNA]</scope>
    <source>
        <strain evidence="2 3">SH6-1</strain>
    </source>
</reference>
<gene>
    <name evidence="2" type="primary">blh_2</name>
    <name evidence="2" type="ORF">PFRI_27230</name>
</gene>
<dbReference type="EC" id="3.-.-.-" evidence="2"/>
<dbReference type="OrthoDB" id="9805710at2"/>
<evidence type="ECO:0000313" key="2">
    <source>
        <dbReference type="EMBL" id="OJI93075.1"/>
    </source>
</evidence>
<organism evidence="2 3">
    <name type="scientific">Planktotalea frisia</name>
    <dbReference type="NCBI Taxonomy" id="696762"/>
    <lineage>
        <taxon>Bacteria</taxon>
        <taxon>Pseudomonadati</taxon>
        <taxon>Pseudomonadota</taxon>
        <taxon>Alphaproteobacteria</taxon>
        <taxon>Rhodobacterales</taxon>
        <taxon>Paracoccaceae</taxon>
        <taxon>Planktotalea</taxon>
    </lineage>
</organism>
<dbReference type="Pfam" id="PF04273">
    <property type="entry name" value="BLH_phosphatase"/>
    <property type="match status" value="1"/>
</dbReference>
<dbReference type="SUPFAM" id="SSF52799">
    <property type="entry name" value="(Phosphotyrosine protein) phosphatases II"/>
    <property type="match status" value="1"/>
</dbReference>
<evidence type="ECO:0000259" key="1">
    <source>
        <dbReference type="Pfam" id="PF04273"/>
    </source>
</evidence>
<dbReference type="GO" id="GO:0016787">
    <property type="term" value="F:hydrolase activity"/>
    <property type="evidence" value="ECO:0007669"/>
    <property type="project" value="UniProtKB-KW"/>
</dbReference>
<dbReference type="Proteomes" id="UP000184514">
    <property type="component" value="Unassembled WGS sequence"/>
</dbReference>
<dbReference type="Gene3D" id="3.90.190.10">
    <property type="entry name" value="Protein tyrosine phosphatase superfamily"/>
    <property type="match status" value="1"/>
</dbReference>
<dbReference type="EMBL" id="MLCB01000158">
    <property type="protein sequence ID" value="OJI93075.1"/>
    <property type="molecule type" value="Genomic_DNA"/>
</dbReference>
<name>A0A1L9NUU8_9RHOB</name>
<comment type="caution">
    <text evidence="2">The sequence shown here is derived from an EMBL/GenBank/DDBJ whole genome shotgun (WGS) entry which is preliminary data.</text>
</comment>